<keyword evidence="11 19" id="KW-0333">Golgi apparatus</keyword>
<comment type="catalytic activity">
    <reaction evidence="15 19">
        <text>3-O-(beta-D-galactosyl-(1-&gt;3)-beta-D-galactosyl-(1-&gt;4)-beta-D-xylosyl)-L-seryl-[protein] + UDP-alpha-D-glucuronate = 3-O-(beta-D-GlcA-(1-&gt;3)-beta-D-Gal-(1-&gt;3)-beta-D-Gal-(1-&gt;4)-beta-D-Xyl)-L-seryl-[protein] + UDP + H(+)</text>
        <dbReference type="Rhea" id="RHEA:24168"/>
        <dbReference type="Rhea" id="RHEA-COMP:12571"/>
        <dbReference type="Rhea" id="RHEA-COMP:12573"/>
        <dbReference type="ChEBI" id="CHEBI:15378"/>
        <dbReference type="ChEBI" id="CHEBI:58052"/>
        <dbReference type="ChEBI" id="CHEBI:58223"/>
        <dbReference type="ChEBI" id="CHEBI:132090"/>
        <dbReference type="ChEBI" id="CHEBI:132093"/>
        <dbReference type="EC" id="2.4.1.135"/>
    </reaction>
</comment>
<feature type="compositionally biased region" description="Basic and acidic residues" evidence="20">
    <location>
        <begin position="1"/>
        <end position="12"/>
    </location>
</feature>
<keyword evidence="7 19" id="KW-0812">Transmembrane</keyword>
<evidence type="ECO:0000256" key="8">
    <source>
        <dbReference type="ARBA" id="ARBA00022723"/>
    </source>
</evidence>
<keyword evidence="8 17" id="KW-0479">Metal-binding</keyword>
<dbReference type="Gene3D" id="3.90.550.10">
    <property type="entry name" value="Spore Coat Polysaccharide Biosynthesis Protein SpsA, Chain A"/>
    <property type="match status" value="1"/>
</dbReference>
<feature type="binding site" evidence="17">
    <location>
        <position position="282"/>
    </location>
    <ligand>
        <name>Mn(2+)</name>
        <dbReference type="ChEBI" id="CHEBI:29035"/>
    </ligand>
</feature>
<dbReference type="GO" id="GO:0050650">
    <property type="term" value="P:chondroitin sulfate proteoglycan biosynthetic process"/>
    <property type="evidence" value="ECO:0007669"/>
    <property type="project" value="TreeGrafter"/>
</dbReference>
<evidence type="ECO:0000313" key="22">
    <source>
        <dbReference type="Proteomes" id="UP001075354"/>
    </source>
</evidence>
<dbReference type="Proteomes" id="UP001075354">
    <property type="component" value="Chromosome 2"/>
</dbReference>
<comment type="pathway">
    <text evidence="3 19">Protein modification; protein glycosylation.</text>
</comment>
<evidence type="ECO:0000256" key="15">
    <source>
        <dbReference type="ARBA" id="ARBA00047979"/>
    </source>
</evidence>
<dbReference type="GO" id="GO:0005975">
    <property type="term" value="P:carbohydrate metabolic process"/>
    <property type="evidence" value="ECO:0007669"/>
    <property type="project" value="TreeGrafter"/>
</dbReference>
<protein>
    <recommendedName>
        <fullName evidence="5 19">Galactosylgalactosylxylosylprotein 3-beta-glucuronosyltransferase</fullName>
        <ecNumber evidence="5 19">2.4.1.135</ecNumber>
    </recommendedName>
</protein>
<dbReference type="PANTHER" id="PTHR10896:SF50">
    <property type="entry name" value="GALACTOSYLGALACTOSYLXYLOSYLPROTEIN 3-BETA-GLUCURONOSYLTRANSFERASE P"/>
    <property type="match status" value="1"/>
</dbReference>
<dbReference type="SUPFAM" id="SSF53448">
    <property type="entry name" value="Nucleotide-diphospho-sugar transferases"/>
    <property type="match status" value="1"/>
</dbReference>
<accession>A0AAV7XWQ6</accession>
<feature type="active site" description="Proton donor/acceptor" evidence="16">
    <location>
        <position position="366"/>
    </location>
</feature>
<evidence type="ECO:0000256" key="6">
    <source>
        <dbReference type="ARBA" id="ARBA00022679"/>
    </source>
</evidence>
<dbReference type="GO" id="GO:0046872">
    <property type="term" value="F:metal ion binding"/>
    <property type="evidence" value="ECO:0007669"/>
    <property type="project" value="UniProtKB-KW"/>
</dbReference>
<evidence type="ECO:0000256" key="10">
    <source>
        <dbReference type="ARBA" id="ARBA00022989"/>
    </source>
</evidence>
<comment type="similarity">
    <text evidence="4 19">Belongs to the glycosyltransferase 43 family.</text>
</comment>
<sequence length="425" mass="46417">MSTAERPNKGVDGDPAGCGGGGGGRGRGWSRGWRPSVSAVHQALQSSRAFRMWLVIWALTLLVVAQYSVSSAWLTSNSVEMEKAFEGLAAQPAQPARPPTAAPPPSSVTLDAIEEAVRLSVERLAQNDVMAASLGARLLREVASQLQIRAPTATPPPPGAKALPGPLPGRAPPPPGLPPLYVVTPTYRRPEQLAELTRMAQTLLLVRHVRWLVIEDAREPAADVARLLRQSGLPHEHLTAAMPEQYRKRRGAKPKGVAQRNRGLQWLRANASEGVFYFADDDNTYDVAIFEEIRTTRRVSMFPVGLCTKLGLSTPVVSSRGTFVGFYDGWVGGRKFPVDMAGFAVSVKFLHERPKAQMPFAPGFEEDGFLRSLAPFEPKEVELKADNCTKVLVWHTQTKINGASQPLDMKKFNDTNLPILKKIIV</sequence>
<evidence type="ECO:0000256" key="16">
    <source>
        <dbReference type="PIRSR" id="PIRSR605027-1"/>
    </source>
</evidence>
<feature type="transmembrane region" description="Helical" evidence="19">
    <location>
        <begin position="52"/>
        <end position="74"/>
    </location>
</feature>
<evidence type="ECO:0000256" key="1">
    <source>
        <dbReference type="ARBA" id="ARBA00001936"/>
    </source>
</evidence>
<reference evidence="21" key="1">
    <citation type="submission" date="2022-12" db="EMBL/GenBank/DDBJ databases">
        <title>Chromosome-level genome assembly of the bean flower thrips Megalurothrips usitatus.</title>
        <authorList>
            <person name="Ma L."/>
            <person name="Liu Q."/>
            <person name="Li H."/>
            <person name="Cai W."/>
        </authorList>
    </citation>
    <scope>NUCLEOTIDE SEQUENCE</scope>
    <source>
        <strain evidence="21">Cailab_2022a</strain>
    </source>
</reference>
<organism evidence="21 22">
    <name type="scientific">Megalurothrips usitatus</name>
    <name type="common">bean blossom thrips</name>
    <dbReference type="NCBI Taxonomy" id="439358"/>
    <lineage>
        <taxon>Eukaryota</taxon>
        <taxon>Metazoa</taxon>
        <taxon>Ecdysozoa</taxon>
        <taxon>Arthropoda</taxon>
        <taxon>Hexapoda</taxon>
        <taxon>Insecta</taxon>
        <taxon>Pterygota</taxon>
        <taxon>Neoptera</taxon>
        <taxon>Paraneoptera</taxon>
        <taxon>Thysanoptera</taxon>
        <taxon>Terebrantia</taxon>
        <taxon>Thripoidea</taxon>
        <taxon>Thripidae</taxon>
        <taxon>Megalurothrips</taxon>
    </lineage>
</organism>
<feature type="compositionally biased region" description="Pro residues" evidence="20">
    <location>
        <begin position="153"/>
        <end position="177"/>
    </location>
</feature>
<keyword evidence="9 19" id="KW-0735">Signal-anchor</keyword>
<evidence type="ECO:0000256" key="3">
    <source>
        <dbReference type="ARBA" id="ARBA00004922"/>
    </source>
</evidence>
<keyword evidence="12 19" id="KW-0472">Membrane</keyword>
<feature type="region of interest" description="Disordered" evidence="20">
    <location>
        <begin position="1"/>
        <end position="30"/>
    </location>
</feature>
<dbReference type="GO" id="GO:0015018">
    <property type="term" value="F:galactosylgalactosylxylosylprotein 3-beta-glucuronosyltransferase activity"/>
    <property type="evidence" value="ECO:0007669"/>
    <property type="project" value="UniProtKB-UniRule"/>
</dbReference>
<evidence type="ECO:0000256" key="5">
    <source>
        <dbReference type="ARBA" id="ARBA00012641"/>
    </source>
</evidence>
<evidence type="ECO:0000256" key="9">
    <source>
        <dbReference type="ARBA" id="ARBA00022968"/>
    </source>
</evidence>
<evidence type="ECO:0000256" key="18">
    <source>
        <dbReference type="PIRSR" id="PIRSR605027-6"/>
    </source>
</evidence>
<keyword evidence="13 18" id="KW-0325">Glycoprotein</keyword>
<comment type="cofactor">
    <cofactor evidence="1 17 19">
        <name>Mn(2+)</name>
        <dbReference type="ChEBI" id="CHEBI:29035"/>
    </cofactor>
</comment>
<dbReference type="AlphaFoldDB" id="A0AAV7XWQ6"/>
<evidence type="ECO:0000313" key="21">
    <source>
        <dbReference type="EMBL" id="KAJ1530979.1"/>
    </source>
</evidence>
<evidence type="ECO:0000256" key="4">
    <source>
        <dbReference type="ARBA" id="ARBA00007706"/>
    </source>
</evidence>
<gene>
    <name evidence="21" type="ORF">ONE63_005815</name>
</gene>
<comment type="caution">
    <text evidence="21">The sequence shown here is derived from an EMBL/GenBank/DDBJ whole genome shotgun (WGS) entry which is preliminary data.</text>
</comment>
<dbReference type="GO" id="GO:0000139">
    <property type="term" value="C:Golgi membrane"/>
    <property type="evidence" value="ECO:0007669"/>
    <property type="project" value="UniProtKB-SubCell"/>
</dbReference>
<dbReference type="InterPro" id="IPR029044">
    <property type="entry name" value="Nucleotide-diphossugar_trans"/>
</dbReference>
<dbReference type="CDD" id="cd00218">
    <property type="entry name" value="GlcAT-I"/>
    <property type="match status" value="1"/>
</dbReference>
<evidence type="ECO:0000256" key="11">
    <source>
        <dbReference type="ARBA" id="ARBA00023034"/>
    </source>
</evidence>
<feature type="region of interest" description="Disordered" evidence="20">
    <location>
        <begin position="149"/>
        <end position="177"/>
    </location>
</feature>
<proteinExistence type="inferred from homology"/>
<keyword evidence="6 19" id="KW-0808">Transferase</keyword>
<evidence type="ECO:0000256" key="12">
    <source>
        <dbReference type="ARBA" id="ARBA00023136"/>
    </source>
</evidence>
<evidence type="ECO:0000256" key="7">
    <source>
        <dbReference type="ARBA" id="ARBA00022692"/>
    </source>
</evidence>
<dbReference type="EC" id="2.4.1.135" evidence="5 19"/>
<evidence type="ECO:0000256" key="19">
    <source>
        <dbReference type="RuleBase" id="RU363127"/>
    </source>
</evidence>
<dbReference type="PANTHER" id="PTHR10896">
    <property type="entry name" value="GALACTOSYLGALACTOSYLXYLOSYLPROTEIN 3-BETA-GLUCURONOSYLTRANSFERASE BETA-1,3-GLUCURONYLTRANSFERASE"/>
    <property type="match status" value="1"/>
</dbReference>
<evidence type="ECO:0000256" key="17">
    <source>
        <dbReference type="PIRSR" id="PIRSR605027-3"/>
    </source>
</evidence>
<evidence type="ECO:0000256" key="14">
    <source>
        <dbReference type="ARBA" id="ARBA00023211"/>
    </source>
</evidence>
<feature type="glycosylation site" description="N-linked (GlcNAc...) asparagine" evidence="18">
    <location>
        <position position="387"/>
    </location>
</feature>
<keyword evidence="10 19" id="KW-1133">Transmembrane helix</keyword>
<keyword evidence="22" id="KW-1185">Reference proteome</keyword>
<name>A0AAV7XWQ6_9NEOP</name>
<evidence type="ECO:0000256" key="20">
    <source>
        <dbReference type="SAM" id="MobiDB-lite"/>
    </source>
</evidence>
<dbReference type="FunFam" id="3.90.550.10:FF:000044">
    <property type="entry name" value="Galactosylgalactosylxylosylprotein 3-beta-glucuronosyltransferase"/>
    <property type="match status" value="1"/>
</dbReference>
<dbReference type="InterPro" id="IPR005027">
    <property type="entry name" value="Glyco_trans_43"/>
</dbReference>
<comment type="subcellular location">
    <subcellularLocation>
        <location evidence="2 19">Golgi apparatus membrane</location>
        <topology evidence="2 19">Single-pass type II membrane protein</topology>
    </subcellularLocation>
</comment>
<feature type="compositionally biased region" description="Gly residues" evidence="20">
    <location>
        <begin position="16"/>
        <end position="29"/>
    </location>
</feature>
<dbReference type="Pfam" id="PF03360">
    <property type="entry name" value="Glyco_transf_43"/>
    <property type="match status" value="1"/>
</dbReference>
<evidence type="ECO:0000256" key="13">
    <source>
        <dbReference type="ARBA" id="ARBA00023180"/>
    </source>
</evidence>
<keyword evidence="14 17" id="KW-0464">Manganese</keyword>
<evidence type="ECO:0000256" key="2">
    <source>
        <dbReference type="ARBA" id="ARBA00004323"/>
    </source>
</evidence>
<dbReference type="EMBL" id="JAPTSV010000002">
    <property type="protein sequence ID" value="KAJ1530979.1"/>
    <property type="molecule type" value="Genomic_DNA"/>
</dbReference>